<keyword evidence="3 7" id="KW-0808">Transferase</keyword>
<evidence type="ECO:0000256" key="5">
    <source>
        <dbReference type="RuleBase" id="RU363094"/>
    </source>
</evidence>
<dbReference type="Pfam" id="PF00583">
    <property type="entry name" value="Acetyltransf_1"/>
    <property type="match status" value="1"/>
</dbReference>
<evidence type="ECO:0000256" key="1">
    <source>
        <dbReference type="ARBA" id="ARBA00005395"/>
    </source>
</evidence>
<dbReference type="AlphaFoldDB" id="A0A7V0Z658"/>
<name>A0A7V0Z658_UNCW3</name>
<dbReference type="EMBL" id="DSKY01000018">
    <property type="protein sequence ID" value="HDY59285.1"/>
    <property type="molecule type" value="Genomic_DNA"/>
</dbReference>
<dbReference type="CDD" id="cd04301">
    <property type="entry name" value="NAT_SF"/>
    <property type="match status" value="1"/>
</dbReference>
<feature type="domain" description="N-acetyltransferase" evidence="6">
    <location>
        <begin position="3"/>
        <end position="146"/>
    </location>
</feature>
<dbReference type="InterPro" id="IPR016181">
    <property type="entry name" value="Acyl_CoA_acyltransferase"/>
</dbReference>
<sequence length="149" mass="17294">MNCIIRHMELTDIDQIYQIEYKVFPNPWPKSFFENDLQKYSTIALVAENDGKVNGYALADCVADELHITNIAVAPEYQHQGIGKQLLFAIEKIGLERDCIYAYLEVRVNNLNAINMYKKFGYKVIQIRKNYYLDGTDAYVMAKELKEVL</sequence>
<protein>
    <recommendedName>
        <fullName evidence="5">[Ribosomal protein bS18]-alanine N-acetyltransferase</fullName>
        <ecNumber evidence="5">2.3.1.266</ecNumber>
    </recommendedName>
</protein>
<dbReference type="PANTHER" id="PTHR43420:SF12">
    <property type="entry name" value="N-ACETYLTRANSFERASE DOMAIN-CONTAINING PROTEIN"/>
    <property type="match status" value="1"/>
</dbReference>
<keyword evidence="4" id="KW-0012">Acyltransferase</keyword>
<dbReference type="PANTHER" id="PTHR43420">
    <property type="entry name" value="ACETYLTRANSFERASE"/>
    <property type="match status" value="1"/>
</dbReference>
<dbReference type="EC" id="2.3.1.266" evidence="5"/>
<evidence type="ECO:0000259" key="6">
    <source>
        <dbReference type="PROSITE" id="PS51186"/>
    </source>
</evidence>
<dbReference type="PROSITE" id="PS51186">
    <property type="entry name" value="GNAT"/>
    <property type="match status" value="1"/>
</dbReference>
<organism evidence="7">
    <name type="scientific">candidate division WOR-3 bacterium</name>
    <dbReference type="NCBI Taxonomy" id="2052148"/>
    <lineage>
        <taxon>Bacteria</taxon>
        <taxon>Bacteria division WOR-3</taxon>
    </lineage>
</organism>
<evidence type="ECO:0000256" key="4">
    <source>
        <dbReference type="ARBA" id="ARBA00023315"/>
    </source>
</evidence>
<evidence type="ECO:0000313" key="7">
    <source>
        <dbReference type="EMBL" id="HDY59285.1"/>
    </source>
</evidence>
<reference evidence="7" key="1">
    <citation type="journal article" date="2020" name="mSystems">
        <title>Genome- and Community-Level Interaction Insights into Carbon Utilization and Element Cycling Functions of Hydrothermarchaeota in Hydrothermal Sediment.</title>
        <authorList>
            <person name="Zhou Z."/>
            <person name="Liu Y."/>
            <person name="Xu W."/>
            <person name="Pan J."/>
            <person name="Luo Z.H."/>
            <person name="Li M."/>
        </authorList>
    </citation>
    <scope>NUCLEOTIDE SEQUENCE [LARGE SCALE GENOMIC DNA]</scope>
    <source>
        <strain evidence="7">SpSt-258</strain>
    </source>
</reference>
<dbReference type="GO" id="GO:0005737">
    <property type="term" value="C:cytoplasm"/>
    <property type="evidence" value="ECO:0007669"/>
    <property type="project" value="UniProtKB-SubCell"/>
</dbReference>
<evidence type="ECO:0000256" key="3">
    <source>
        <dbReference type="ARBA" id="ARBA00022679"/>
    </source>
</evidence>
<accession>A0A7V0Z658</accession>
<keyword evidence="2 5" id="KW-0963">Cytoplasm</keyword>
<dbReference type="GO" id="GO:0008999">
    <property type="term" value="F:protein-N-terminal-alanine acetyltransferase activity"/>
    <property type="evidence" value="ECO:0007669"/>
    <property type="project" value="UniProtKB-EC"/>
</dbReference>
<comment type="similarity">
    <text evidence="1 5">Belongs to the acetyltransferase family. RimI subfamily.</text>
</comment>
<evidence type="ECO:0000256" key="2">
    <source>
        <dbReference type="ARBA" id="ARBA00022490"/>
    </source>
</evidence>
<comment type="function">
    <text evidence="5">Acetylates the N-terminal alanine of ribosomal protein bS18.</text>
</comment>
<dbReference type="NCBIfam" id="TIGR01575">
    <property type="entry name" value="rimI"/>
    <property type="match status" value="1"/>
</dbReference>
<dbReference type="SUPFAM" id="SSF55729">
    <property type="entry name" value="Acyl-CoA N-acyltransferases (Nat)"/>
    <property type="match status" value="1"/>
</dbReference>
<comment type="catalytic activity">
    <reaction evidence="5">
        <text>N-terminal L-alanyl-[ribosomal protein bS18] + acetyl-CoA = N-terminal N(alpha)-acetyl-L-alanyl-[ribosomal protein bS18] + CoA + H(+)</text>
        <dbReference type="Rhea" id="RHEA:43756"/>
        <dbReference type="Rhea" id="RHEA-COMP:10676"/>
        <dbReference type="Rhea" id="RHEA-COMP:10677"/>
        <dbReference type="ChEBI" id="CHEBI:15378"/>
        <dbReference type="ChEBI" id="CHEBI:57287"/>
        <dbReference type="ChEBI" id="CHEBI:57288"/>
        <dbReference type="ChEBI" id="CHEBI:64718"/>
        <dbReference type="ChEBI" id="CHEBI:83683"/>
        <dbReference type="EC" id="2.3.1.266"/>
    </reaction>
</comment>
<dbReference type="InterPro" id="IPR000182">
    <property type="entry name" value="GNAT_dom"/>
</dbReference>
<dbReference type="Gene3D" id="3.40.630.30">
    <property type="match status" value="1"/>
</dbReference>
<dbReference type="InterPro" id="IPR050680">
    <property type="entry name" value="YpeA/RimI_acetyltransf"/>
</dbReference>
<comment type="caution">
    <text evidence="7">The sequence shown here is derived from an EMBL/GenBank/DDBJ whole genome shotgun (WGS) entry which is preliminary data.</text>
</comment>
<dbReference type="InterPro" id="IPR006464">
    <property type="entry name" value="AcTrfase_RimI/Ard1"/>
</dbReference>
<comment type="subcellular location">
    <subcellularLocation>
        <location evidence="5">Cytoplasm</location>
    </subcellularLocation>
</comment>
<proteinExistence type="inferred from homology"/>
<gene>
    <name evidence="7" type="primary">rimI</name>
    <name evidence="7" type="ORF">ENP86_07025</name>
</gene>